<organism evidence="7 8">
    <name type="scientific">Saccharobesus litoralis</name>
    <dbReference type="NCBI Taxonomy" id="2172099"/>
    <lineage>
        <taxon>Bacteria</taxon>
        <taxon>Pseudomonadati</taxon>
        <taxon>Pseudomonadota</taxon>
        <taxon>Gammaproteobacteria</taxon>
        <taxon>Alteromonadales</taxon>
        <taxon>Alteromonadaceae</taxon>
        <taxon>Saccharobesus</taxon>
    </lineage>
</organism>
<keyword evidence="8" id="KW-1185">Reference proteome</keyword>
<evidence type="ECO:0000313" key="8">
    <source>
        <dbReference type="Proteomes" id="UP000244441"/>
    </source>
</evidence>
<dbReference type="GO" id="GO:0007165">
    <property type="term" value="P:signal transduction"/>
    <property type="evidence" value="ECO:0007669"/>
    <property type="project" value="UniProtKB-KW"/>
</dbReference>
<evidence type="ECO:0000256" key="4">
    <source>
        <dbReference type="SAM" id="Coils"/>
    </source>
</evidence>
<keyword evidence="4" id="KW-0175">Coiled coil</keyword>
<comment type="subcellular location">
    <subcellularLocation>
        <location evidence="1">Membrane</location>
    </subcellularLocation>
</comment>
<dbReference type="Gene3D" id="6.10.250.3200">
    <property type="match status" value="1"/>
</dbReference>
<dbReference type="EMBL" id="CP026604">
    <property type="protein sequence ID" value="AWB65743.1"/>
    <property type="molecule type" value="Genomic_DNA"/>
</dbReference>
<evidence type="ECO:0000256" key="1">
    <source>
        <dbReference type="ARBA" id="ARBA00004370"/>
    </source>
</evidence>
<keyword evidence="5" id="KW-1133">Transmembrane helix</keyword>
<dbReference type="RefSeq" id="WP_108601818.1">
    <property type="nucleotide sequence ID" value="NZ_CP026604.1"/>
</dbReference>
<keyword evidence="5" id="KW-0812">Transmembrane</keyword>
<feature type="coiled-coil region" evidence="4">
    <location>
        <begin position="63"/>
        <end position="97"/>
    </location>
</feature>
<evidence type="ECO:0000313" key="7">
    <source>
        <dbReference type="EMBL" id="AWB65743.1"/>
    </source>
</evidence>
<dbReference type="Pfam" id="PF08448">
    <property type="entry name" value="PAS_4"/>
    <property type="match status" value="1"/>
</dbReference>
<evidence type="ECO:0000259" key="6">
    <source>
        <dbReference type="PROSITE" id="PS50111"/>
    </source>
</evidence>
<dbReference type="Proteomes" id="UP000244441">
    <property type="component" value="Chromosome"/>
</dbReference>
<keyword evidence="5" id="KW-0472">Membrane</keyword>
<dbReference type="SUPFAM" id="SSF55785">
    <property type="entry name" value="PYP-like sensor domain (PAS domain)"/>
    <property type="match status" value="1"/>
</dbReference>
<dbReference type="PROSITE" id="PS50111">
    <property type="entry name" value="CHEMOTAXIS_TRANSDUC_2"/>
    <property type="match status" value="1"/>
</dbReference>
<evidence type="ECO:0000256" key="3">
    <source>
        <dbReference type="PROSITE-ProRule" id="PRU00284"/>
    </source>
</evidence>
<protein>
    <recommendedName>
        <fullName evidence="6">Methyl-accepting transducer domain-containing protein</fullName>
    </recommendedName>
</protein>
<name>A0A2S0VNF3_9ALTE</name>
<dbReference type="PANTHER" id="PTHR32089">
    <property type="entry name" value="METHYL-ACCEPTING CHEMOTAXIS PROTEIN MCPB"/>
    <property type="match status" value="1"/>
</dbReference>
<feature type="transmembrane region" description="Helical" evidence="5">
    <location>
        <begin position="12"/>
        <end position="30"/>
    </location>
</feature>
<dbReference type="SMART" id="SM00283">
    <property type="entry name" value="MA"/>
    <property type="match status" value="1"/>
</dbReference>
<reference evidence="7 8" key="1">
    <citation type="submission" date="2018-01" db="EMBL/GenBank/DDBJ databases">
        <title>Genome sequence of a Cantenovulum-like bacteria.</title>
        <authorList>
            <person name="Tan W.R."/>
            <person name="Lau N.-S."/>
            <person name="Go F."/>
            <person name="Amirul A.-A.A."/>
        </authorList>
    </citation>
    <scope>NUCLEOTIDE SEQUENCE [LARGE SCALE GENOMIC DNA]</scope>
    <source>
        <strain evidence="7 8">CCB-QB4</strain>
    </source>
</reference>
<dbReference type="GO" id="GO:0016020">
    <property type="term" value="C:membrane"/>
    <property type="evidence" value="ECO:0007669"/>
    <property type="project" value="UniProtKB-SubCell"/>
</dbReference>
<evidence type="ECO:0000256" key="5">
    <source>
        <dbReference type="SAM" id="Phobius"/>
    </source>
</evidence>
<dbReference type="InterPro" id="IPR013656">
    <property type="entry name" value="PAS_4"/>
</dbReference>
<dbReference type="KEGG" id="cate:C2869_04500"/>
<accession>A0A2S0VNF3</accession>
<dbReference type="AlphaFoldDB" id="A0A2S0VNF3"/>
<dbReference type="GO" id="GO:0006935">
    <property type="term" value="P:chemotaxis"/>
    <property type="evidence" value="ECO:0007669"/>
    <property type="project" value="UniProtKB-ARBA"/>
</dbReference>
<dbReference type="PANTHER" id="PTHR32089:SF112">
    <property type="entry name" value="LYSOZYME-LIKE PROTEIN-RELATED"/>
    <property type="match status" value="1"/>
</dbReference>
<dbReference type="Pfam" id="PF00015">
    <property type="entry name" value="MCPsignal"/>
    <property type="match status" value="1"/>
</dbReference>
<evidence type="ECO:0000256" key="2">
    <source>
        <dbReference type="ARBA" id="ARBA00023224"/>
    </source>
</evidence>
<proteinExistence type="predicted"/>
<sequence length="372" mass="41592">MTNAQQDTRDSRVLYMSLATLIVAGVLTSFTPNLVTWGWIVIAIIGLIVTYKMQQQTVVAHQVEQDNRELEKVQAEKAQLAEQLQTLQQQLETAQANETLYHSVLDLIPDWIYVKDTQHNYVFANKSFLEALPDLEIGYSDDKFMPPDFCKKIWHDEQAVIQRNMRLKDVEEQAGETWFSTTKVQWKDPKQANQVVGIIGVTRNVTEAVNDRLTVQNNSEQIKQKISRVHAIQSDTTQAREKAAQCSTVVDKMSQIIVEINSGNEQIEQTIELIKGLASQSKLLSINAAIEAAKAGESGRGFGVVAHEVRDLAERSEQAVTEIQSAINSSSQVINTGTGTMEETNKAFEVTIQHIESISGSLDELSDDLSRF</sequence>
<dbReference type="InterPro" id="IPR004089">
    <property type="entry name" value="MCPsignal_dom"/>
</dbReference>
<feature type="transmembrane region" description="Helical" evidence="5">
    <location>
        <begin position="36"/>
        <end position="53"/>
    </location>
</feature>
<dbReference type="Gene3D" id="3.30.450.20">
    <property type="entry name" value="PAS domain"/>
    <property type="match status" value="1"/>
</dbReference>
<gene>
    <name evidence="7" type="ORF">C2869_04500</name>
</gene>
<feature type="domain" description="Methyl-accepting transducer" evidence="6">
    <location>
        <begin position="214"/>
        <end position="372"/>
    </location>
</feature>
<dbReference type="InterPro" id="IPR035965">
    <property type="entry name" value="PAS-like_dom_sf"/>
</dbReference>
<keyword evidence="2 3" id="KW-0807">Transducer</keyword>
<dbReference type="OrthoDB" id="9808588at2"/>
<dbReference type="SUPFAM" id="SSF58104">
    <property type="entry name" value="Methyl-accepting chemotaxis protein (MCP) signaling domain"/>
    <property type="match status" value="1"/>
</dbReference>